<feature type="signal peptide" evidence="2">
    <location>
        <begin position="1"/>
        <end position="23"/>
    </location>
</feature>
<reference evidence="3 4" key="1">
    <citation type="submission" date="2021-01" db="EMBL/GenBank/DDBJ databases">
        <title>Whole genome shotgun sequence of Plantactinospora endophytica NBRC 110450.</title>
        <authorList>
            <person name="Komaki H."/>
            <person name="Tamura T."/>
        </authorList>
    </citation>
    <scope>NUCLEOTIDE SEQUENCE [LARGE SCALE GENOMIC DNA]</scope>
    <source>
        <strain evidence="3 4">NBRC 110450</strain>
    </source>
</reference>
<dbReference type="SUPFAM" id="SSF51445">
    <property type="entry name" value="(Trans)glycosidases"/>
    <property type="match status" value="1"/>
</dbReference>
<organism evidence="3 4">
    <name type="scientific">Plantactinospora endophytica</name>
    <dbReference type="NCBI Taxonomy" id="673535"/>
    <lineage>
        <taxon>Bacteria</taxon>
        <taxon>Bacillati</taxon>
        <taxon>Actinomycetota</taxon>
        <taxon>Actinomycetes</taxon>
        <taxon>Micromonosporales</taxon>
        <taxon>Micromonosporaceae</taxon>
        <taxon>Plantactinospora</taxon>
    </lineage>
</organism>
<dbReference type="Proteomes" id="UP000646749">
    <property type="component" value="Unassembled WGS sequence"/>
</dbReference>
<dbReference type="Gene3D" id="3.20.20.80">
    <property type="entry name" value="Glycosidases"/>
    <property type="match status" value="1"/>
</dbReference>
<evidence type="ECO:0008006" key="5">
    <source>
        <dbReference type="Google" id="ProtNLM"/>
    </source>
</evidence>
<comment type="caution">
    <text evidence="3">The sequence shown here is derived from an EMBL/GenBank/DDBJ whole genome shotgun (WGS) entry which is preliminary data.</text>
</comment>
<sequence length="387" mass="42240">MRTAGIRGRAVACGATVLAVLLAAGCSSSEGDPLDRLSKAPPGSTAGPSASAEPQVTRVSQPWQPGMRQHGIAIYWENNEDDTDQIVRAKAQKVLDHVVALGANSISVSFSFVMDSAYASAVRMDHPITPSPARLEVVLDEANKRGLRTAVRPMLNERNLTTDDPDMWRGSIRPESRTKWFASYRDMLVEYAKVAEAAKVATFVVGTELNSLESSTTGWRTVATGVKAVYKGELDYSANHDRLRKTGPASGITLSVDAYPPLKVPDSAPVSRLVDGWNEWLDKNRGEGSIRNLTLAEVAIGARSGAYEEPWSPRAKGSIKPEIQQRWFDAACQVMRERDLAGIYFWMINFDADPKAKPSSKSPMDFLGRPGEQNIARCFTKDAKRAG</sequence>
<dbReference type="Pfam" id="PF22612">
    <property type="entry name" value="GH113"/>
    <property type="match status" value="1"/>
</dbReference>
<evidence type="ECO:0000256" key="1">
    <source>
        <dbReference type="SAM" id="MobiDB-lite"/>
    </source>
</evidence>
<feature type="region of interest" description="Disordered" evidence="1">
    <location>
        <begin position="28"/>
        <end position="63"/>
    </location>
</feature>
<name>A0ABQ4E739_9ACTN</name>
<protein>
    <recommendedName>
        <fullName evidence="5">Glycosyl hydrolase</fullName>
    </recommendedName>
</protein>
<gene>
    <name evidence="3" type="ORF">Pen02_54210</name>
</gene>
<dbReference type="EMBL" id="BONW01000028">
    <property type="protein sequence ID" value="GIG90485.1"/>
    <property type="molecule type" value="Genomic_DNA"/>
</dbReference>
<keyword evidence="4" id="KW-1185">Reference proteome</keyword>
<dbReference type="InterPro" id="IPR017853">
    <property type="entry name" value="GH"/>
</dbReference>
<feature type="compositionally biased region" description="Polar residues" evidence="1">
    <location>
        <begin position="46"/>
        <end position="63"/>
    </location>
</feature>
<dbReference type="InterPro" id="IPR055151">
    <property type="entry name" value="GH113"/>
</dbReference>
<evidence type="ECO:0000313" key="3">
    <source>
        <dbReference type="EMBL" id="GIG90485.1"/>
    </source>
</evidence>
<proteinExistence type="predicted"/>
<evidence type="ECO:0000256" key="2">
    <source>
        <dbReference type="SAM" id="SignalP"/>
    </source>
</evidence>
<dbReference type="CDD" id="cd19608">
    <property type="entry name" value="GH113_mannanase-like"/>
    <property type="match status" value="1"/>
</dbReference>
<evidence type="ECO:0000313" key="4">
    <source>
        <dbReference type="Proteomes" id="UP000646749"/>
    </source>
</evidence>
<feature type="chain" id="PRO_5045120504" description="Glycosyl hydrolase" evidence="2">
    <location>
        <begin position="24"/>
        <end position="387"/>
    </location>
</feature>
<keyword evidence="2" id="KW-0732">Signal</keyword>
<accession>A0ABQ4E739</accession>
<dbReference type="PROSITE" id="PS51257">
    <property type="entry name" value="PROKAR_LIPOPROTEIN"/>
    <property type="match status" value="1"/>
</dbReference>